<comment type="caution">
    <text evidence="6">The sequence shown here is derived from an EMBL/GenBank/DDBJ whole genome shotgun (WGS) entry which is preliminary data.</text>
</comment>
<dbReference type="InterPro" id="IPR053876">
    <property type="entry name" value="Phage_int_M"/>
</dbReference>
<dbReference type="Pfam" id="PF13356">
    <property type="entry name" value="Arm-DNA-bind_3"/>
    <property type="match status" value="1"/>
</dbReference>
<evidence type="ECO:0000256" key="1">
    <source>
        <dbReference type="ARBA" id="ARBA00008857"/>
    </source>
</evidence>
<dbReference type="PANTHER" id="PTHR30629">
    <property type="entry name" value="PROPHAGE INTEGRASE"/>
    <property type="match status" value="1"/>
</dbReference>
<dbReference type="Pfam" id="PF00589">
    <property type="entry name" value="Phage_integrase"/>
    <property type="match status" value="1"/>
</dbReference>
<dbReference type="Gene3D" id="3.30.160.390">
    <property type="entry name" value="Integrase, DNA-binding domain"/>
    <property type="match status" value="1"/>
</dbReference>
<dbReference type="InterPro" id="IPR025166">
    <property type="entry name" value="Integrase_DNA_bind_dom"/>
</dbReference>
<evidence type="ECO:0000256" key="4">
    <source>
        <dbReference type="ARBA" id="ARBA00023172"/>
    </source>
</evidence>
<name>A0A7Y9K2U0_9SPHN</name>
<keyword evidence="3" id="KW-0238">DNA-binding</keyword>
<evidence type="ECO:0000313" key="6">
    <source>
        <dbReference type="EMBL" id="NYD91371.1"/>
    </source>
</evidence>
<gene>
    <name evidence="6" type="ORF">HD841_003179</name>
</gene>
<dbReference type="EMBL" id="JACCBY010000005">
    <property type="protein sequence ID" value="NYD91371.1"/>
    <property type="molecule type" value="Genomic_DNA"/>
</dbReference>
<feature type="domain" description="Tyr recombinase" evidence="5">
    <location>
        <begin position="227"/>
        <end position="426"/>
    </location>
</feature>
<dbReference type="CDD" id="cd00801">
    <property type="entry name" value="INT_P4_C"/>
    <property type="match status" value="1"/>
</dbReference>
<dbReference type="GO" id="GO:0003677">
    <property type="term" value="F:DNA binding"/>
    <property type="evidence" value="ECO:0007669"/>
    <property type="project" value="UniProtKB-KW"/>
</dbReference>
<evidence type="ECO:0000259" key="5">
    <source>
        <dbReference type="PROSITE" id="PS51898"/>
    </source>
</evidence>
<dbReference type="GO" id="GO:0015074">
    <property type="term" value="P:DNA integration"/>
    <property type="evidence" value="ECO:0007669"/>
    <property type="project" value="UniProtKB-KW"/>
</dbReference>
<dbReference type="SUPFAM" id="SSF56349">
    <property type="entry name" value="DNA breaking-rejoining enzymes"/>
    <property type="match status" value="1"/>
</dbReference>
<keyword evidence="4" id="KW-0233">DNA recombination</keyword>
<proteinExistence type="inferred from homology"/>
<dbReference type="PANTHER" id="PTHR30629:SF2">
    <property type="entry name" value="PROPHAGE INTEGRASE INTS-RELATED"/>
    <property type="match status" value="1"/>
</dbReference>
<dbReference type="PROSITE" id="PS51898">
    <property type="entry name" value="TYR_RECOMBINASE"/>
    <property type="match status" value="1"/>
</dbReference>
<reference evidence="6 7" key="2">
    <citation type="submission" date="2020-08" db="EMBL/GenBank/DDBJ databases">
        <title>The Agave Microbiome: Exploring the role of microbial communities in plant adaptations to desert environments.</title>
        <authorList>
            <person name="Partida-Martinez L.P."/>
        </authorList>
    </citation>
    <scope>NUCLEOTIDE SEQUENCE [LARGE SCALE GENOMIC DNA]</scope>
    <source>
        <strain evidence="6 7">AS2.3</strain>
    </source>
</reference>
<keyword evidence="7" id="KW-1185">Reference proteome</keyword>
<sequence length="434" mass="47876">MFVSGTARPMPPVLFRIIISGSPKIARHPMLTNAAVKAARPRAAAYKLTDQGGLHLYVAPTGLRSWRWRFRLAGREQVLTIGAFPDVSLEQAREQQNAARAQLARGDDPREARVGADSEVRAFEYIARRWHGHMLARWTAVHAGDVLASLERDVFPAIGEMPISAVTVPVLLNALRLIEKRGSLETARRVRQRISAVFAYAMAEDLVDGNPAAIVARALTPPAPARNHAALLEIEKARELLASAELVDVSPVVKHASRFLALTAVRLAAVRGARWSEIEDLDGEAPLWRVPAARMKLRAVKKLDAKNDHLVPLSRQAAELLRSRRAMHRSDANMHQEDAYMRQLIFPGRAGQPIGEAAIRALYVRAGFGGRHVPHGWRATFATILNEQLPTEHAAIDRALAHSPTDKVAAAYDRSTQLGRRRDLFQAWGDALDA</sequence>
<dbReference type="AlphaFoldDB" id="A0A7Y9K2U0"/>
<evidence type="ECO:0000256" key="3">
    <source>
        <dbReference type="ARBA" id="ARBA00023125"/>
    </source>
</evidence>
<accession>A0A7Y9K2U0</accession>
<dbReference type="InterPro" id="IPR050808">
    <property type="entry name" value="Phage_Integrase"/>
</dbReference>
<dbReference type="GO" id="GO:0006310">
    <property type="term" value="P:DNA recombination"/>
    <property type="evidence" value="ECO:0007669"/>
    <property type="project" value="UniProtKB-KW"/>
</dbReference>
<comment type="similarity">
    <text evidence="1">Belongs to the 'phage' integrase family.</text>
</comment>
<dbReference type="InterPro" id="IPR010998">
    <property type="entry name" value="Integrase_recombinase_N"/>
</dbReference>
<evidence type="ECO:0000256" key="2">
    <source>
        <dbReference type="ARBA" id="ARBA00022908"/>
    </source>
</evidence>
<keyword evidence="2" id="KW-0229">DNA integration</keyword>
<organism evidence="6 7">
    <name type="scientific">Sphingomonas melonis</name>
    <dbReference type="NCBI Taxonomy" id="152682"/>
    <lineage>
        <taxon>Bacteria</taxon>
        <taxon>Pseudomonadati</taxon>
        <taxon>Pseudomonadota</taxon>
        <taxon>Alphaproteobacteria</taxon>
        <taxon>Sphingomonadales</taxon>
        <taxon>Sphingomonadaceae</taxon>
        <taxon>Sphingomonas</taxon>
    </lineage>
</organism>
<dbReference type="InterPro" id="IPR002104">
    <property type="entry name" value="Integrase_catalytic"/>
</dbReference>
<dbReference type="Gene3D" id="1.10.150.130">
    <property type="match status" value="1"/>
</dbReference>
<dbReference type="Gene3D" id="1.10.443.10">
    <property type="entry name" value="Intergrase catalytic core"/>
    <property type="match status" value="1"/>
</dbReference>
<dbReference type="InterPro" id="IPR011010">
    <property type="entry name" value="DNA_brk_join_enz"/>
</dbReference>
<dbReference type="InterPro" id="IPR038488">
    <property type="entry name" value="Integrase_DNA-bd_sf"/>
</dbReference>
<dbReference type="InterPro" id="IPR013762">
    <property type="entry name" value="Integrase-like_cat_sf"/>
</dbReference>
<protein>
    <submittedName>
        <fullName evidence="6">Integrase</fullName>
    </submittedName>
</protein>
<evidence type="ECO:0000313" key="7">
    <source>
        <dbReference type="Proteomes" id="UP000517753"/>
    </source>
</evidence>
<dbReference type="Pfam" id="PF22022">
    <property type="entry name" value="Phage_int_M"/>
    <property type="match status" value="1"/>
</dbReference>
<dbReference type="RefSeq" id="WP_257015643.1">
    <property type="nucleotide sequence ID" value="NZ_JACCBY010000005.1"/>
</dbReference>
<reference evidence="6 7" key="1">
    <citation type="submission" date="2020-07" db="EMBL/GenBank/DDBJ databases">
        <authorList>
            <person name="Partida-Martinez L."/>
            <person name="Huntemann M."/>
            <person name="Clum A."/>
            <person name="Wang J."/>
            <person name="Palaniappan K."/>
            <person name="Ritter S."/>
            <person name="Chen I.-M."/>
            <person name="Stamatis D."/>
            <person name="Reddy T."/>
            <person name="O'Malley R."/>
            <person name="Daum C."/>
            <person name="Shapiro N."/>
            <person name="Ivanova N."/>
            <person name="Kyrpides N."/>
            <person name="Woyke T."/>
        </authorList>
    </citation>
    <scope>NUCLEOTIDE SEQUENCE [LARGE SCALE GENOMIC DNA]</scope>
    <source>
        <strain evidence="6 7">AS2.3</strain>
    </source>
</reference>
<dbReference type="Proteomes" id="UP000517753">
    <property type="component" value="Unassembled WGS sequence"/>
</dbReference>